<dbReference type="Pfam" id="PF05175">
    <property type="entry name" value="MTS"/>
    <property type="match status" value="1"/>
</dbReference>
<dbReference type="SUPFAM" id="SSF53335">
    <property type="entry name" value="S-adenosyl-L-methionine-dependent methyltransferases"/>
    <property type="match status" value="1"/>
</dbReference>
<keyword evidence="3" id="KW-1185">Reference proteome</keyword>
<dbReference type="GO" id="GO:0008168">
    <property type="term" value="F:methyltransferase activity"/>
    <property type="evidence" value="ECO:0007669"/>
    <property type="project" value="UniProtKB-KW"/>
</dbReference>
<feature type="domain" description="Methyltransferase small" evidence="1">
    <location>
        <begin position="157"/>
        <end position="273"/>
    </location>
</feature>
<dbReference type="CDD" id="cd02440">
    <property type="entry name" value="AdoMet_MTases"/>
    <property type="match status" value="1"/>
</dbReference>
<dbReference type="Proteomes" id="UP000552644">
    <property type="component" value="Unassembled WGS sequence"/>
</dbReference>
<proteinExistence type="predicted"/>
<dbReference type="Gene3D" id="3.40.50.150">
    <property type="entry name" value="Vaccinia Virus protein VP39"/>
    <property type="match status" value="1"/>
</dbReference>
<dbReference type="PANTHER" id="PTHR43464">
    <property type="entry name" value="METHYLTRANSFERASE"/>
    <property type="match status" value="1"/>
</dbReference>
<evidence type="ECO:0000313" key="3">
    <source>
        <dbReference type="Proteomes" id="UP000552644"/>
    </source>
</evidence>
<evidence type="ECO:0000313" key="2">
    <source>
        <dbReference type="EMBL" id="MBB4920506.1"/>
    </source>
</evidence>
<dbReference type="InterPro" id="IPR029063">
    <property type="entry name" value="SAM-dependent_MTases_sf"/>
</dbReference>
<sequence length="369" mass="38911">MWDPGAQVARARGVQSLRSLGEALREVGFTEKETVRALSAEDPAELLSNAAFYAVCSAERVPELLTSAAGVMVQLFVRNGGVPADLYARTVPIALRGLLAELELVAERDGTVTSEVSVSPGRSMYLLSDQLFRGDASITMAGRSTLVMPPHASSFELLDNLGAVEGRLLDVGCGCGILALALRESCSSVVGVDLNPRAVAYSQVNALVNGLDADFLPADLRSGLAVGDLADHLVFNSPTGPTHHAETEIGWMSAEHALTFVAAAMPAVLRPGGTARVLLIVEVPEGAGAVTELVRTWVPGERDVQVAELRGSPLAVSATALARGRLDPGCLMADGMAGAARLVDHLRERRIREVVPTLVTIREADPVRR</sequence>
<dbReference type="InterPro" id="IPR007848">
    <property type="entry name" value="Small_mtfrase_dom"/>
</dbReference>
<accession>A0A7W7VRU4</accession>
<gene>
    <name evidence="2" type="ORF">FHS44_007657</name>
</gene>
<dbReference type="RefSeq" id="WP_184724846.1">
    <property type="nucleotide sequence ID" value="NZ_JACHJP010000014.1"/>
</dbReference>
<comment type="caution">
    <text evidence="2">The sequence shown here is derived from an EMBL/GenBank/DDBJ whole genome shotgun (WGS) entry which is preliminary data.</text>
</comment>
<organism evidence="2 3">
    <name type="scientific">Streptosporangium saharense</name>
    <dbReference type="NCBI Taxonomy" id="1706840"/>
    <lineage>
        <taxon>Bacteria</taxon>
        <taxon>Bacillati</taxon>
        <taxon>Actinomycetota</taxon>
        <taxon>Actinomycetes</taxon>
        <taxon>Streptosporangiales</taxon>
        <taxon>Streptosporangiaceae</taxon>
        <taxon>Streptosporangium</taxon>
    </lineage>
</organism>
<protein>
    <submittedName>
        <fullName evidence="2">SAM-dependent methyltransferase</fullName>
    </submittedName>
</protein>
<dbReference type="AlphaFoldDB" id="A0A7W7VRU4"/>
<keyword evidence="2" id="KW-0808">Transferase</keyword>
<name>A0A7W7VRU4_9ACTN</name>
<dbReference type="EMBL" id="JACHJP010000014">
    <property type="protein sequence ID" value="MBB4920506.1"/>
    <property type="molecule type" value="Genomic_DNA"/>
</dbReference>
<dbReference type="GO" id="GO:0032259">
    <property type="term" value="P:methylation"/>
    <property type="evidence" value="ECO:0007669"/>
    <property type="project" value="UniProtKB-KW"/>
</dbReference>
<keyword evidence="2" id="KW-0489">Methyltransferase</keyword>
<reference evidence="2 3" key="1">
    <citation type="submission" date="2020-08" db="EMBL/GenBank/DDBJ databases">
        <title>Genomic Encyclopedia of Type Strains, Phase III (KMG-III): the genomes of soil and plant-associated and newly described type strains.</title>
        <authorList>
            <person name="Whitman W."/>
        </authorList>
    </citation>
    <scope>NUCLEOTIDE SEQUENCE [LARGE SCALE GENOMIC DNA]</scope>
    <source>
        <strain evidence="2 3">CECT 8840</strain>
    </source>
</reference>
<evidence type="ECO:0000259" key="1">
    <source>
        <dbReference type="Pfam" id="PF05175"/>
    </source>
</evidence>